<dbReference type="GO" id="GO:0006099">
    <property type="term" value="P:tricarboxylic acid cycle"/>
    <property type="evidence" value="ECO:0007669"/>
    <property type="project" value="UniProtKB-UniPathway"/>
</dbReference>
<feature type="compositionally biased region" description="Polar residues" evidence="5">
    <location>
        <begin position="1"/>
        <end position="10"/>
    </location>
</feature>
<reference evidence="6 7" key="1">
    <citation type="submission" date="2018-03" db="EMBL/GenBank/DDBJ databases">
        <title>Genomic Encyclopedia of Archaeal and Bacterial Type Strains, Phase II (KMG-II): from individual species to whole genera.</title>
        <authorList>
            <person name="Goeker M."/>
        </authorList>
    </citation>
    <scope>NUCLEOTIDE SEQUENCE [LARGE SCALE GENOMIC DNA]</scope>
    <source>
        <strain evidence="6 7">DSM 45312</strain>
    </source>
</reference>
<dbReference type="InterPro" id="IPR016142">
    <property type="entry name" value="Citrate_synth-like_lrg_a-sub"/>
</dbReference>
<comment type="pathway">
    <text evidence="1">Carbohydrate metabolism; tricarboxylic acid cycle.</text>
</comment>
<dbReference type="InterPro" id="IPR002020">
    <property type="entry name" value="Citrate_synthase"/>
</dbReference>
<dbReference type="InterPro" id="IPR036969">
    <property type="entry name" value="Citrate_synthase_sf"/>
</dbReference>
<evidence type="ECO:0000256" key="5">
    <source>
        <dbReference type="SAM" id="MobiDB-lite"/>
    </source>
</evidence>
<dbReference type="EC" id="2.3.3.16" evidence="3"/>
<evidence type="ECO:0000256" key="3">
    <source>
        <dbReference type="ARBA" id="ARBA00012972"/>
    </source>
</evidence>
<dbReference type="PRINTS" id="PR00143">
    <property type="entry name" value="CITRTSNTHASE"/>
</dbReference>
<dbReference type="Pfam" id="PF00285">
    <property type="entry name" value="Citrate_synt"/>
    <property type="match status" value="1"/>
</dbReference>
<dbReference type="CDD" id="cd06100">
    <property type="entry name" value="CCL_ACL-C"/>
    <property type="match status" value="1"/>
</dbReference>
<dbReference type="GO" id="GO:0036440">
    <property type="term" value="F:citrate synthase activity"/>
    <property type="evidence" value="ECO:0007669"/>
    <property type="project" value="UniProtKB-EC"/>
</dbReference>
<feature type="region of interest" description="Disordered" evidence="5">
    <location>
        <begin position="266"/>
        <end position="295"/>
    </location>
</feature>
<dbReference type="NCBIfam" id="NF004864">
    <property type="entry name" value="PRK06224.1-1"/>
    <property type="match status" value="1"/>
</dbReference>
<evidence type="ECO:0000256" key="4">
    <source>
        <dbReference type="ARBA" id="ARBA00022679"/>
    </source>
</evidence>
<keyword evidence="7" id="KW-1185">Reference proteome</keyword>
<name>A0A2P8DS54_9ACTN</name>
<dbReference type="GO" id="GO:0005829">
    <property type="term" value="C:cytosol"/>
    <property type="evidence" value="ECO:0007669"/>
    <property type="project" value="TreeGrafter"/>
</dbReference>
<gene>
    <name evidence="6" type="ORF">CLV63_102168</name>
</gene>
<organism evidence="6 7">
    <name type="scientific">Murinocardiopsis flavida</name>
    <dbReference type="NCBI Taxonomy" id="645275"/>
    <lineage>
        <taxon>Bacteria</taxon>
        <taxon>Bacillati</taxon>
        <taxon>Actinomycetota</taxon>
        <taxon>Actinomycetes</taxon>
        <taxon>Streptosporangiales</taxon>
        <taxon>Nocardiopsidaceae</taxon>
        <taxon>Murinocardiopsis</taxon>
    </lineage>
</organism>
<evidence type="ECO:0000313" key="7">
    <source>
        <dbReference type="Proteomes" id="UP000240542"/>
    </source>
</evidence>
<comment type="caution">
    <text evidence="6">The sequence shown here is derived from an EMBL/GenBank/DDBJ whole genome shotgun (WGS) entry which is preliminary data.</text>
</comment>
<proteinExistence type="inferred from homology"/>
<keyword evidence="4" id="KW-0808">Transferase</keyword>
<dbReference type="Gene3D" id="1.10.230.10">
    <property type="entry name" value="Cytochrome P450-Terp, domain 2"/>
    <property type="match status" value="1"/>
</dbReference>
<dbReference type="PANTHER" id="PTHR11739:SF4">
    <property type="entry name" value="CITRATE SYNTHASE, PEROXISOMAL"/>
    <property type="match status" value="1"/>
</dbReference>
<evidence type="ECO:0000256" key="1">
    <source>
        <dbReference type="ARBA" id="ARBA00005163"/>
    </source>
</evidence>
<dbReference type="InterPro" id="IPR016143">
    <property type="entry name" value="Citrate_synth-like_sm_a-sub"/>
</dbReference>
<sequence length="295" mass="30449">MSTGAQQQPDRTAERTGAEPTMPVADVAGWWSTGISRIAPGEIELRGYPVQDLIAGATFAETVWLLLRGELPDPARAALLEAALVASVDHGPQAPSIAAARMAATCGVGLNNAVATGVNLLGDVHGGAGQQCMGVLADIAGRTAAGADPDEAAEAVVAEHRAERRHVPGFGHRFHPNDPRRDPLLRRIADAAADGLVGGAALAAAEALERALARGRARPVPMNIDGATAVVYAELGFAPELGRGLFVLSRSVGILAHAWEQTGEGARIKGPLPRSVLPGYTGPPTRRHQGGTGDR</sequence>
<accession>A0A2P8DS54</accession>
<dbReference type="Proteomes" id="UP000240542">
    <property type="component" value="Unassembled WGS sequence"/>
</dbReference>
<evidence type="ECO:0000256" key="2">
    <source>
        <dbReference type="ARBA" id="ARBA00010566"/>
    </source>
</evidence>
<comment type="similarity">
    <text evidence="2">Belongs to the citrate synthase family.</text>
</comment>
<dbReference type="AlphaFoldDB" id="A0A2P8DS54"/>
<dbReference type="UniPathway" id="UPA00223"/>
<dbReference type="PANTHER" id="PTHR11739">
    <property type="entry name" value="CITRATE SYNTHASE"/>
    <property type="match status" value="1"/>
</dbReference>
<dbReference type="RefSeq" id="WP_245928552.1">
    <property type="nucleotide sequence ID" value="NZ_PYGA01000002.1"/>
</dbReference>
<dbReference type="EMBL" id="PYGA01000002">
    <property type="protein sequence ID" value="PSL00042.1"/>
    <property type="molecule type" value="Genomic_DNA"/>
</dbReference>
<evidence type="ECO:0000313" key="6">
    <source>
        <dbReference type="EMBL" id="PSL00042.1"/>
    </source>
</evidence>
<dbReference type="GO" id="GO:0005975">
    <property type="term" value="P:carbohydrate metabolic process"/>
    <property type="evidence" value="ECO:0007669"/>
    <property type="project" value="TreeGrafter"/>
</dbReference>
<protein>
    <recommendedName>
        <fullName evidence="3">citrate synthase (unknown stereospecificity)</fullName>
        <ecNumber evidence="3">2.3.3.16</ecNumber>
    </recommendedName>
</protein>
<dbReference type="Gene3D" id="1.10.580.10">
    <property type="entry name" value="Citrate Synthase, domain 1"/>
    <property type="match status" value="2"/>
</dbReference>
<dbReference type="SUPFAM" id="SSF48256">
    <property type="entry name" value="Citrate synthase"/>
    <property type="match status" value="1"/>
</dbReference>
<feature type="region of interest" description="Disordered" evidence="5">
    <location>
        <begin position="1"/>
        <end position="22"/>
    </location>
</feature>